<comment type="catalytic activity">
    <reaction evidence="5">
        <text>[(1-&gt;4)-alpha-D-galacturonosyl methyl ester](n) + n H2O = [(1-&gt;4)-alpha-D-galacturonosyl](n) + n methanol + n H(+)</text>
        <dbReference type="Rhea" id="RHEA:22380"/>
        <dbReference type="Rhea" id="RHEA-COMP:14570"/>
        <dbReference type="Rhea" id="RHEA-COMP:14573"/>
        <dbReference type="ChEBI" id="CHEBI:15377"/>
        <dbReference type="ChEBI" id="CHEBI:15378"/>
        <dbReference type="ChEBI" id="CHEBI:17790"/>
        <dbReference type="ChEBI" id="CHEBI:140522"/>
        <dbReference type="ChEBI" id="CHEBI:140523"/>
        <dbReference type="EC" id="3.1.1.11"/>
    </reaction>
</comment>
<dbReference type="OrthoDB" id="9804686at2"/>
<feature type="active site" evidence="4">
    <location>
        <position position="154"/>
    </location>
</feature>
<comment type="similarity">
    <text evidence="1">Belongs to the pectinesterase family.</text>
</comment>
<dbReference type="SUPFAM" id="SSF51126">
    <property type="entry name" value="Pectin lyase-like"/>
    <property type="match status" value="1"/>
</dbReference>
<dbReference type="GO" id="GO:0042545">
    <property type="term" value="P:cell wall modification"/>
    <property type="evidence" value="ECO:0007669"/>
    <property type="project" value="UniProtKB-UniRule"/>
</dbReference>
<dbReference type="Pfam" id="PF01095">
    <property type="entry name" value="Pectinesterase"/>
    <property type="match status" value="1"/>
</dbReference>
<accession>A0A2K9P1B9</accession>
<feature type="domain" description="Pectinesterase catalytic" evidence="6">
    <location>
        <begin position="8"/>
        <end position="287"/>
    </location>
</feature>
<dbReference type="InterPro" id="IPR033131">
    <property type="entry name" value="Pectinesterase_Asp_AS"/>
</dbReference>
<dbReference type="InterPro" id="IPR000070">
    <property type="entry name" value="Pectinesterase_cat"/>
</dbReference>
<sequence length="302" mass="34047">MNIYVRRDYKTVKSAVEAANDGDIIVIPSGIYKEKINIAKKNLTLVGDGFVTLTYDAASGNSDENGVEYNTFTSATVTVEETAVGFKAENITFENSYNRIDSDRAVTQALAISCGADKSVFHHCNFLGWQDTMYIHGSETRQFFYDCYIEGSVDFIFGDAAALFEECDINCVRSKSYITAANTSENKEAGFVFYHCYISANENCECIYLGRPWRAQDDGINSHTAFIECTYNFDCAPVGWLPWRLEEGTEAKNTRYLEYNNTDSHGHLIDVSERADWSRQLTHDEAETLMSYVGKFAEYPTD</sequence>
<comment type="pathway">
    <text evidence="5">Glycan metabolism; pectin degradation; 2-dehydro-3-deoxy-D-gluconate from pectin: step 1/5.</text>
</comment>
<dbReference type="EC" id="3.1.1.11" evidence="5"/>
<keyword evidence="8" id="KW-1185">Reference proteome</keyword>
<evidence type="ECO:0000313" key="8">
    <source>
        <dbReference type="Proteomes" id="UP000235589"/>
    </source>
</evidence>
<dbReference type="Gene3D" id="2.160.20.10">
    <property type="entry name" value="Single-stranded right-handed beta-helix, Pectin lyase-like"/>
    <property type="match status" value="1"/>
</dbReference>
<reference evidence="7 8" key="1">
    <citation type="submission" date="2017-04" db="EMBL/GenBank/DDBJ databases">
        <title>Monoglobus pectinilyticus 14 draft genome.</title>
        <authorList>
            <person name="Kim C."/>
            <person name="Rosendale D.I."/>
            <person name="Kelly W.J."/>
            <person name="Tannock G.W."/>
            <person name="Patchett M.L."/>
            <person name="Jordens J.Z."/>
        </authorList>
    </citation>
    <scope>NUCLEOTIDE SEQUENCE [LARGE SCALE GENOMIC DNA]</scope>
    <source>
        <strain evidence="7 8">14</strain>
    </source>
</reference>
<keyword evidence="3 5" id="KW-0063">Aspartyl esterase</keyword>
<dbReference type="InterPro" id="IPR011050">
    <property type="entry name" value="Pectin_lyase_fold/virulence"/>
</dbReference>
<dbReference type="AlphaFoldDB" id="A0A2K9P1B9"/>
<name>A0A2K9P1B9_9FIRM</name>
<dbReference type="PROSITE" id="PS00503">
    <property type="entry name" value="PECTINESTERASE_2"/>
    <property type="match status" value="1"/>
</dbReference>
<protein>
    <recommendedName>
        <fullName evidence="5">Pectinesterase</fullName>
        <ecNumber evidence="5">3.1.1.11</ecNumber>
    </recommendedName>
</protein>
<dbReference type="GO" id="GO:0009279">
    <property type="term" value="C:cell outer membrane"/>
    <property type="evidence" value="ECO:0007669"/>
    <property type="project" value="TreeGrafter"/>
</dbReference>
<dbReference type="KEGG" id="mpec:B9O19_00869"/>
<dbReference type="EMBL" id="CP020991">
    <property type="protein sequence ID" value="AUO19045.1"/>
    <property type="molecule type" value="Genomic_DNA"/>
</dbReference>
<organism evidence="7 8">
    <name type="scientific">Monoglobus pectinilyticus</name>
    <dbReference type="NCBI Taxonomy" id="1981510"/>
    <lineage>
        <taxon>Bacteria</taxon>
        <taxon>Bacillati</taxon>
        <taxon>Bacillota</taxon>
        <taxon>Clostridia</taxon>
        <taxon>Monoglobales</taxon>
        <taxon>Monoglobaceae</taxon>
        <taxon>Monoglobus</taxon>
    </lineage>
</organism>
<dbReference type="GO" id="GO:0030599">
    <property type="term" value="F:pectinesterase activity"/>
    <property type="evidence" value="ECO:0007669"/>
    <property type="project" value="UniProtKB-UniRule"/>
</dbReference>
<evidence type="ECO:0000259" key="6">
    <source>
        <dbReference type="Pfam" id="PF01095"/>
    </source>
</evidence>
<dbReference type="RefSeq" id="WP_102365284.1">
    <property type="nucleotide sequence ID" value="NZ_CP020991.1"/>
</dbReference>
<dbReference type="Proteomes" id="UP000235589">
    <property type="component" value="Chromosome"/>
</dbReference>
<dbReference type="PANTHER" id="PTHR31321">
    <property type="entry name" value="ACYL-COA THIOESTER HYDROLASE YBHC-RELATED"/>
    <property type="match status" value="1"/>
</dbReference>
<proteinExistence type="inferred from homology"/>
<evidence type="ECO:0000256" key="1">
    <source>
        <dbReference type="ARBA" id="ARBA00008891"/>
    </source>
</evidence>
<evidence type="ECO:0000256" key="3">
    <source>
        <dbReference type="ARBA" id="ARBA00023085"/>
    </source>
</evidence>
<gene>
    <name evidence="7" type="ORF">B9O19_00869</name>
</gene>
<evidence type="ECO:0000256" key="5">
    <source>
        <dbReference type="RuleBase" id="RU000589"/>
    </source>
</evidence>
<dbReference type="GeneID" id="98062285"/>
<evidence type="ECO:0000256" key="2">
    <source>
        <dbReference type="ARBA" id="ARBA00022801"/>
    </source>
</evidence>
<keyword evidence="2 5" id="KW-0378">Hydrolase</keyword>
<evidence type="ECO:0000256" key="4">
    <source>
        <dbReference type="PROSITE-ProRule" id="PRU10040"/>
    </source>
</evidence>
<dbReference type="PANTHER" id="PTHR31321:SF57">
    <property type="entry name" value="PECTINESTERASE 53-RELATED"/>
    <property type="match status" value="1"/>
</dbReference>
<dbReference type="UniPathway" id="UPA00545">
    <property type="reaction ID" value="UER00823"/>
</dbReference>
<dbReference type="GO" id="GO:0045490">
    <property type="term" value="P:pectin catabolic process"/>
    <property type="evidence" value="ECO:0007669"/>
    <property type="project" value="UniProtKB-UniRule"/>
</dbReference>
<evidence type="ECO:0000313" key="7">
    <source>
        <dbReference type="EMBL" id="AUO19045.1"/>
    </source>
</evidence>
<dbReference type="InterPro" id="IPR012334">
    <property type="entry name" value="Pectin_lyas_fold"/>
</dbReference>